<name>A0A137PDU3_CONC2</name>
<dbReference type="Proteomes" id="UP000070444">
    <property type="component" value="Unassembled WGS sequence"/>
</dbReference>
<keyword evidence="2" id="KW-1185">Reference proteome</keyword>
<dbReference type="EMBL" id="KQ964440">
    <property type="protein sequence ID" value="KXN73174.1"/>
    <property type="molecule type" value="Genomic_DNA"/>
</dbReference>
<dbReference type="AlphaFoldDB" id="A0A137PDU3"/>
<proteinExistence type="predicted"/>
<gene>
    <name evidence="1" type="ORF">CONCODRAFT_3838</name>
</gene>
<reference evidence="1 2" key="1">
    <citation type="journal article" date="2015" name="Genome Biol. Evol.">
        <title>Phylogenomic analyses indicate that early fungi evolved digesting cell walls of algal ancestors of land plants.</title>
        <authorList>
            <person name="Chang Y."/>
            <person name="Wang S."/>
            <person name="Sekimoto S."/>
            <person name="Aerts A.L."/>
            <person name="Choi C."/>
            <person name="Clum A."/>
            <person name="LaButti K.M."/>
            <person name="Lindquist E.A."/>
            <person name="Yee Ngan C."/>
            <person name="Ohm R.A."/>
            <person name="Salamov A.A."/>
            <person name="Grigoriev I.V."/>
            <person name="Spatafora J.W."/>
            <person name="Berbee M.L."/>
        </authorList>
    </citation>
    <scope>NUCLEOTIDE SEQUENCE [LARGE SCALE GENOMIC DNA]</scope>
    <source>
        <strain evidence="1 2">NRRL 28638</strain>
    </source>
</reference>
<dbReference type="OrthoDB" id="10510373at2759"/>
<evidence type="ECO:0000313" key="2">
    <source>
        <dbReference type="Proteomes" id="UP000070444"/>
    </source>
</evidence>
<organism evidence="1 2">
    <name type="scientific">Conidiobolus coronatus (strain ATCC 28846 / CBS 209.66 / NRRL 28638)</name>
    <name type="common">Delacroixia coronata</name>
    <dbReference type="NCBI Taxonomy" id="796925"/>
    <lineage>
        <taxon>Eukaryota</taxon>
        <taxon>Fungi</taxon>
        <taxon>Fungi incertae sedis</taxon>
        <taxon>Zoopagomycota</taxon>
        <taxon>Entomophthoromycotina</taxon>
        <taxon>Entomophthoromycetes</taxon>
        <taxon>Entomophthorales</taxon>
        <taxon>Ancylistaceae</taxon>
        <taxon>Conidiobolus</taxon>
    </lineage>
</organism>
<evidence type="ECO:0000313" key="1">
    <source>
        <dbReference type="EMBL" id="KXN73174.1"/>
    </source>
</evidence>
<accession>A0A137PDU3</accession>
<sequence>MSEPKISSEHFMIQLHEIEDKPSILASQATLDEFFSVGEAGMFIRAKVCDAIHKKIIEEPEKVGDAEQDAQFYSDTEHVDWCFQDIYKNLFDAGWDIRRNKLALYYYKWINVKTRHAEMFESKYTLCLARIAKVMKLNQEVRLFSTLRDLDVLEEMKHELYQLFLVTETNTSRKKVISYYLRKVAYYARQIIVESRIHIVLQNYYCEDYKANNAFYYQCPKIDNVDDNDYQTYWSVILLIPSCITLHHHLPLRKKLIPQTHTQIIYQGYAFKEINYNAIDIGLLSFGTPQALRQGFLIPIIYDGKELDITNDSCPFVKFSEKSFNKTSLRIIINNGQSMADNLNKGISERYDLITKLRKIDDDGEKAFYLGISNSSSAFDAKEELLGSGTNIPSRGTAFMAIPVKSIFISKKTASLQTPLYQMDLLDKQVKQDKNNDQLVIDFSKLKI</sequence>
<protein>
    <submittedName>
        <fullName evidence="1">Uncharacterized protein</fullName>
    </submittedName>
</protein>